<name>A0A0A2FHP2_9PORP</name>
<dbReference type="Proteomes" id="UP000030136">
    <property type="component" value="Unassembled WGS sequence"/>
</dbReference>
<dbReference type="RefSeq" id="WP_023936377.1">
    <property type="nucleotide sequence ID" value="NZ_FUXH01000005.1"/>
</dbReference>
<dbReference type="EMBL" id="JQJC01000023">
    <property type="protein sequence ID" value="KGN93803.1"/>
    <property type="molecule type" value="Genomic_DNA"/>
</dbReference>
<evidence type="ECO:0000313" key="4">
    <source>
        <dbReference type="Proteomes" id="UP000249300"/>
    </source>
</evidence>
<evidence type="ECO:0000313" key="1">
    <source>
        <dbReference type="EMBL" id="KGN93803.1"/>
    </source>
</evidence>
<dbReference type="KEGG" id="pcre:NCTC12858_00246"/>
<accession>A0A0A2FHP2</accession>
<gene>
    <name evidence="1" type="ORF">HQ38_08565</name>
    <name evidence="2" type="ORF">NCTC12858_00246</name>
</gene>
<protein>
    <submittedName>
        <fullName evidence="1">Uncharacterized protein</fullName>
    </submittedName>
</protein>
<evidence type="ECO:0000313" key="3">
    <source>
        <dbReference type="Proteomes" id="UP000030136"/>
    </source>
</evidence>
<proteinExistence type="predicted"/>
<dbReference type="OrthoDB" id="1012285at2"/>
<dbReference type="STRING" id="393921.HQ45_06465"/>
<dbReference type="eggNOG" id="ENOG5030FNJ">
    <property type="taxonomic scope" value="Bacteria"/>
</dbReference>
<dbReference type="AlphaFoldDB" id="A0A0A2FHP2"/>
<evidence type="ECO:0000313" key="2">
    <source>
        <dbReference type="EMBL" id="SQH72428.1"/>
    </source>
</evidence>
<sequence>MSLLHWMFSRVRLVRIIPFWLICFVGMSAQQVHTSRTVNTLNVGGLYLKDTYLSPLRYGGLTSGYGYKRYTGLKADKSLLLHYYGQIEADWADNPVGNASFWGVDGRLGITPLWLIKLPTPIACYLGPGFDCGLGGIFSTRNGNNPATLKLHGDLQAALLLTYRLPLDRFPALVSFSWHQSFLGTAFGVDYGESYYEHFLPEKISRGVKEGMHLTHPGITQRIRTDLSLDLPLPRYFTFRVAYRMSFDDTTLGRIRSSRWVNVLELGLVREIWSIAGRDAERGRLSHTVF</sequence>
<dbReference type="EMBL" id="LS483447">
    <property type="protein sequence ID" value="SQH72428.1"/>
    <property type="molecule type" value="Genomic_DNA"/>
</dbReference>
<reference evidence="2 4" key="2">
    <citation type="submission" date="2018-06" db="EMBL/GenBank/DDBJ databases">
        <authorList>
            <consortium name="Pathogen Informatics"/>
            <person name="Doyle S."/>
        </authorList>
    </citation>
    <scope>NUCLEOTIDE SEQUENCE [LARGE SCALE GENOMIC DNA]</scope>
    <source>
        <strain evidence="2 4">NCTC12858</strain>
    </source>
</reference>
<keyword evidence="4" id="KW-1185">Reference proteome</keyword>
<reference evidence="1 3" key="1">
    <citation type="submission" date="2014-08" db="EMBL/GenBank/DDBJ databases">
        <title>Porphyromonas crevioricanis strain:COT-253_OH1447 Genome sequencing.</title>
        <authorList>
            <person name="Wallis C."/>
            <person name="Deusch O."/>
            <person name="O'Flynn C."/>
            <person name="Davis I."/>
            <person name="Jospin G."/>
            <person name="Darling A.E."/>
            <person name="Coil D.A."/>
            <person name="Alexiev A."/>
            <person name="Horsfall A."/>
            <person name="Kirkwood N."/>
            <person name="Harris S."/>
            <person name="Eisen J.A."/>
        </authorList>
    </citation>
    <scope>NUCLEOTIDE SEQUENCE [LARGE SCALE GENOMIC DNA]</scope>
    <source>
        <strain evidence="3">COT-253 OH1447</strain>
        <strain evidence="1">COT-253_OH1447</strain>
    </source>
</reference>
<organism evidence="1 3">
    <name type="scientific">Porphyromonas crevioricanis</name>
    <dbReference type="NCBI Taxonomy" id="393921"/>
    <lineage>
        <taxon>Bacteria</taxon>
        <taxon>Pseudomonadati</taxon>
        <taxon>Bacteroidota</taxon>
        <taxon>Bacteroidia</taxon>
        <taxon>Bacteroidales</taxon>
        <taxon>Porphyromonadaceae</taxon>
        <taxon>Porphyromonas</taxon>
    </lineage>
</organism>
<dbReference type="Proteomes" id="UP000249300">
    <property type="component" value="Chromosome 1"/>
</dbReference>